<protein>
    <recommendedName>
        <fullName evidence="2">Cell shape-determining protein MreC</fullName>
    </recommendedName>
    <alternativeName>
        <fullName evidence="4">Cell shape protein MreC</fullName>
    </alternativeName>
</protein>
<dbReference type="InterPro" id="IPR042177">
    <property type="entry name" value="Cell/Rod_1"/>
</dbReference>
<dbReference type="Proteomes" id="UP000229371">
    <property type="component" value="Unassembled WGS sequence"/>
</dbReference>
<dbReference type="PANTHER" id="PTHR34138">
    <property type="entry name" value="CELL SHAPE-DETERMINING PROTEIN MREC"/>
    <property type="match status" value="1"/>
</dbReference>
<evidence type="ECO:0000256" key="3">
    <source>
        <dbReference type="ARBA" id="ARBA00022960"/>
    </source>
</evidence>
<evidence type="ECO:0000256" key="5">
    <source>
        <dbReference type="SAM" id="Phobius"/>
    </source>
</evidence>
<sequence>MKINFFQIVILFVFLFLIFFLVNNFFYQSIKNTVFSIFSPVEKFLWQKGNSFSQWRNGIFEINKIKIDNNELKKENLLFKNKIIELANIEKENKELRQALGLGLEREYNLILADIISKKTEEDSILINQGKKNGLKENMAVITNEKVLVGKIGKVFNDFSQVNLISQKGFNFDAKVIVGESETLGAVHGQGNFKIKIELLPKELQFKEGDIVVTSLLGGIFPENLLIGKIKTIKKNDLTPFQEAEIIPCFKEIKSDHLFIISPK</sequence>
<name>A0A2M7RPL7_9BACT</name>
<accession>A0A2M7RPL7</accession>
<evidence type="ECO:0000313" key="8">
    <source>
        <dbReference type="Proteomes" id="UP000229371"/>
    </source>
</evidence>
<dbReference type="GO" id="GO:0008360">
    <property type="term" value="P:regulation of cell shape"/>
    <property type="evidence" value="ECO:0007669"/>
    <property type="project" value="UniProtKB-KW"/>
</dbReference>
<evidence type="ECO:0000256" key="4">
    <source>
        <dbReference type="ARBA" id="ARBA00032089"/>
    </source>
</evidence>
<keyword evidence="5" id="KW-0472">Membrane</keyword>
<feature type="transmembrane region" description="Helical" evidence="5">
    <location>
        <begin position="6"/>
        <end position="27"/>
    </location>
</feature>
<dbReference type="InterPro" id="IPR055342">
    <property type="entry name" value="MreC_beta-barrel_core"/>
</dbReference>
<dbReference type="Pfam" id="PF04085">
    <property type="entry name" value="MreC"/>
    <property type="match status" value="1"/>
</dbReference>
<gene>
    <name evidence="7" type="primary">mreC</name>
    <name evidence="7" type="ORF">COY61_00625</name>
</gene>
<dbReference type="GO" id="GO:0005886">
    <property type="term" value="C:plasma membrane"/>
    <property type="evidence" value="ECO:0007669"/>
    <property type="project" value="TreeGrafter"/>
</dbReference>
<keyword evidence="3" id="KW-0133">Cell shape</keyword>
<feature type="domain" description="Rod shape-determining protein MreC beta-barrel core" evidence="6">
    <location>
        <begin position="119"/>
        <end position="261"/>
    </location>
</feature>
<evidence type="ECO:0000256" key="2">
    <source>
        <dbReference type="ARBA" id="ARBA00013855"/>
    </source>
</evidence>
<dbReference type="Gene3D" id="2.40.10.350">
    <property type="entry name" value="Rod shape-determining protein MreC, domain 2"/>
    <property type="match status" value="1"/>
</dbReference>
<organism evidence="7 8">
    <name type="scientific">bacterium (Candidatus Gribaldobacteria) CG_4_10_14_0_8_um_filter_33_9</name>
    <dbReference type="NCBI Taxonomy" id="2014266"/>
    <lineage>
        <taxon>Bacteria</taxon>
        <taxon>Candidatus Gribaldobacteria</taxon>
    </lineage>
</organism>
<reference evidence="8" key="1">
    <citation type="submission" date="2017-09" db="EMBL/GenBank/DDBJ databases">
        <title>Depth-based differentiation of microbial function through sediment-hosted aquifers and enrichment of novel symbionts in the deep terrestrial subsurface.</title>
        <authorList>
            <person name="Probst A.J."/>
            <person name="Ladd B."/>
            <person name="Jarett J.K."/>
            <person name="Geller-Mcgrath D.E."/>
            <person name="Sieber C.M.K."/>
            <person name="Emerson J.B."/>
            <person name="Anantharaman K."/>
            <person name="Thomas B.C."/>
            <person name="Malmstrom R."/>
            <person name="Stieglmeier M."/>
            <person name="Klingl A."/>
            <person name="Woyke T."/>
            <person name="Ryan C.M."/>
            <person name="Banfield J.F."/>
        </authorList>
    </citation>
    <scope>NUCLEOTIDE SEQUENCE [LARGE SCALE GENOMIC DNA]</scope>
</reference>
<dbReference type="InterPro" id="IPR042175">
    <property type="entry name" value="Cell/Rod_MreC_2"/>
</dbReference>
<evidence type="ECO:0000259" key="6">
    <source>
        <dbReference type="Pfam" id="PF04085"/>
    </source>
</evidence>
<comment type="caution">
    <text evidence="7">The sequence shown here is derived from an EMBL/GenBank/DDBJ whole genome shotgun (WGS) entry which is preliminary data.</text>
</comment>
<dbReference type="AlphaFoldDB" id="A0A2M7RPL7"/>
<dbReference type="Gene3D" id="2.40.10.340">
    <property type="entry name" value="Rod shape-determining protein MreC, domain 1"/>
    <property type="match status" value="1"/>
</dbReference>
<evidence type="ECO:0000313" key="7">
    <source>
        <dbReference type="EMBL" id="PIZ01131.1"/>
    </source>
</evidence>
<dbReference type="NCBIfam" id="TIGR00219">
    <property type="entry name" value="mreC"/>
    <property type="match status" value="1"/>
</dbReference>
<dbReference type="InterPro" id="IPR007221">
    <property type="entry name" value="MreC"/>
</dbReference>
<proteinExistence type="inferred from homology"/>
<evidence type="ECO:0000256" key="1">
    <source>
        <dbReference type="ARBA" id="ARBA00009369"/>
    </source>
</evidence>
<keyword evidence="5" id="KW-1133">Transmembrane helix</keyword>
<dbReference type="PIRSF" id="PIRSF038471">
    <property type="entry name" value="MreC"/>
    <property type="match status" value="1"/>
</dbReference>
<comment type="similarity">
    <text evidence="1">Belongs to the MreC family.</text>
</comment>
<dbReference type="EMBL" id="PFMI01000017">
    <property type="protein sequence ID" value="PIZ01131.1"/>
    <property type="molecule type" value="Genomic_DNA"/>
</dbReference>
<dbReference type="PANTHER" id="PTHR34138:SF1">
    <property type="entry name" value="CELL SHAPE-DETERMINING PROTEIN MREC"/>
    <property type="match status" value="1"/>
</dbReference>
<keyword evidence="5" id="KW-0812">Transmembrane</keyword>